<dbReference type="AlphaFoldDB" id="A0A2H3J846"/>
<dbReference type="EMBL" id="KB467942">
    <property type="protein sequence ID" value="PCH38396.1"/>
    <property type="molecule type" value="Genomic_DNA"/>
</dbReference>
<protein>
    <submittedName>
        <fullName evidence="1">Uncharacterized protein</fullName>
    </submittedName>
</protein>
<evidence type="ECO:0000313" key="1">
    <source>
        <dbReference type="EMBL" id="PCH38396.1"/>
    </source>
</evidence>
<proteinExistence type="predicted"/>
<dbReference type="OrthoDB" id="3192156at2759"/>
<dbReference type="Proteomes" id="UP000218811">
    <property type="component" value="Unassembled WGS sequence"/>
</dbReference>
<keyword evidence="2" id="KW-1185">Reference proteome</keyword>
<name>A0A2H3J846_WOLCO</name>
<organism evidence="1 2">
    <name type="scientific">Wolfiporia cocos (strain MD-104)</name>
    <name type="common">Brown rot fungus</name>
    <dbReference type="NCBI Taxonomy" id="742152"/>
    <lineage>
        <taxon>Eukaryota</taxon>
        <taxon>Fungi</taxon>
        <taxon>Dikarya</taxon>
        <taxon>Basidiomycota</taxon>
        <taxon>Agaricomycotina</taxon>
        <taxon>Agaricomycetes</taxon>
        <taxon>Polyporales</taxon>
        <taxon>Phaeolaceae</taxon>
        <taxon>Wolfiporia</taxon>
    </lineage>
</organism>
<reference evidence="1 2" key="1">
    <citation type="journal article" date="2012" name="Science">
        <title>The Paleozoic origin of enzymatic lignin decomposition reconstructed from 31 fungal genomes.</title>
        <authorList>
            <person name="Floudas D."/>
            <person name="Binder M."/>
            <person name="Riley R."/>
            <person name="Barry K."/>
            <person name="Blanchette R.A."/>
            <person name="Henrissat B."/>
            <person name="Martinez A.T."/>
            <person name="Otillar R."/>
            <person name="Spatafora J.W."/>
            <person name="Yadav J.S."/>
            <person name="Aerts A."/>
            <person name="Benoit I."/>
            <person name="Boyd A."/>
            <person name="Carlson A."/>
            <person name="Copeland A."/>
            <person name="Coutinho P.M."/>
            <person name="de Vries R.P."/>
            <person name="Ferreira P."/>
            <person name="Findley K."/>
            <person name="Foster B."/>
            <person name="Gaskell J."/>
            <person name="Glotzer D."/>
            <person name="Gorecki P."/>
            <person name="Heitman J."/>
            <person name="Hesse C."/>
            <person name="Hori C."/>
            <person name="Igarashi K."/>
            <person name="Jurgens J.A."/>
            <person name="Kallen N."/>
            <person name="Kersten P."/>
            <person name="Kohler A."/>
            <person name="Kuees U."/>
            <person name="Kumar T.K.A."/>
            <person name="Kuo A."/>
            <person name="LaButti K."/>
            <person name="Larrondo L.F."/>
            <person name="Lindquist E."/>
            <person name="Ling A."/>
            <person name="Lombard V."/>
            <person name="Lucas S."/>
            <person name="Lundell T."/>
            <person name="Martin R."/>
            <person name="McLaughlin D.J."/>
            <person name="Morgenstern I."/>
            <person name="Morin E."/>
            <person name="Murat C."/>
            <person name="Nagy L.G."/>
            <person name="Nolan M."/>
            <person name="Ohm R.A."/>
            <person name="Patyshakuliyeva A."/>
            <person name="Rokas A."/>
            <person name="Ruiz-Duenas F.J."/>
            <person name="Sabat G."/>
            <person name="Salamov A."/>
            <person name="Samejima M."/>
            <person name="Schmutz J."/>
            <person name="Slot J.C."/>
            <person name="St John F."/>
            <person name="Stenlid J."/>
            <person name="Sun H."/>
            <person name="Sun S."/>
            <person name="Syed K."/>
            <person name="Tsang A."/>
            <person name="Wiebenga A."/>
            <person name="Young D."/>
            <person name="Pisabarro A."/>
            <person name="Eastwood D.C."/>
            <person name="Martin F."/>
            <person name="Cullen D."/>
            <person name="Grigoriev I.V."/>
            <person name="Hibbett D.S."/>
        </authorList>
    </citation>
    <scope>NUCLEOTIDE SEQUENCE [LARGE SCALE GENOMIC DNA]</scope>
    <source>
        <strain evidence="1 2">MD-104</strain>
    </source>
</reference>
<dbReference type="OMA" id="WTATDLW"/>
<sequence length="301" mass="32525">MDLLLAPFVEVYRYALEPIAPFTWFGLSFSTLDVAAALRTCIALRQIKEQYYAHHLAKKRGSNEAAIQDIEHRSFVRDVSAALMVVFGGEAITGPALGAPCSFMISGKGPAFYTAIQAVVDRIPVIPAPSLFGELPVSILDGFTRAFLLCSLVPPMIVDHSSEAVSTSPWSLLVTAIITANGGWFFVNMFSFLQPYALTITTPPELMPNGWTATDLWCAPLITGLYALLTHAQPFWADAHAVVSGWLGAAGSEKVQPVDPEYARALCAAVLAVMFTTRTIKTFGFAQAKVKPVTGPKTKVQ</sequence>
<gene>
    <name evidence="1" type="ORF">WOLCODRAFT_136246</name>
</gene>
<accession>A0A2H3J846</accession>
<evidence type="ECO:0000313" key="2">
    <source>
        <dbReference type="Proteomes" id="UP000218811"/>
    </source>
</evidence>